<evidence type="ECO:0000259" key="3">
    <source>
        <dbReference type="Pfam" id="PF11887"/>
    </source>
</evidence>
<reference evidence="4" key="2">
    <citation type="submission" date="2020-09" db="EMBL/GenBank/DDBJ databases">
        <authorList>
            <person name="Sun Q."/>
            <person name="Ohkuma M."/>
        </authorList>
    </citation>
    <scope>NUCLEOTIDE SEQUENCE</scope>
    <source>
        <strain evidence="4">JCM 4646</strain>
    </source>
</reference>
<protein>
    <submittedName>
        <fullName evidence="4">ABC transporter substrate-binding protein</fullName>
    </submittedName>
</protein>
<dbReference type="PANTHER" id="PTHR33371">
    <property type="entry name" value="INTERMEMBRANE PHOSPHOLIPID TRANSPORT SYSTEM BINDING PROTEIN MLAD-RELATED"/>
    <property type="match status" value="1"/>
</dbReference>
<dbReference type="GO" id="GO:0051701">
    <property type="term" value="P:biological process involved in interaction with host"/>
    <property type="evidence" value="ECO:0007669"/>
    <property type="project" value="TreeGrafter"/>
</dbReference>
<gene>
    <name evidence="4" type="ORF">GCM10018781_74860</name>
</gene>
<dbReference type="InterPro" id="IPR005693">
    <property type="entry name" value="Mce"/>
</dbReference>
<reference evidence="4" key="1">
    <citation type="journal article" date="2014" name="Int. J. Syst. Evol. Microbiol.">
        <title>Complete genome sequence of Corynebacterium casei LMG S-19264T (=DSM 44701T), isolated from a smear-ripened cheese.</title>
        <authorList>
            <consortium name="US DOE Joint Genome Institute (JGI-PGF)"/>
            <person name="Walter F."/>
            <person name="Albersmeier A."/>
            <person name="Kalinowski J."/>
            <person name="Ruckert C."/>
        </authorList>
    </citation>
    <scope>NUCLEOTIDE SEQUENCE</scope>
    <source>
        <strain evidence="4">JCM 4646</strain>
    </source>
</reference>
<evidence type="ECO:0000256" key="1">
    <source>
        <dbReference type="SAM" id="MobiDB-lite"/>
    </source>
</evidence>
<dbReference type="Pfam" id="PF11887">
    <property type="entry name" value="Mce4_CUP1"/>
    <property type="match status" value="1"/>
</dbReference>
<dbReference type="RefSeq" id="WP_190215380.1">
    <property type="nucleotide sequence ID" value="NZ_BNBO01000077.1"/>
</dbReference>
<dbReference type="InterPro" id="IPR003399">
    <property type="entry name" value="Mce/MlaD"/>
</dbReference>
<dbReference type="InterPro" id="IPR024516">
    <property type="entry name" value="Mce_C"/>
</dbReference>
<proteinExistence type="predicted"/>
<dbReference type="AlphaFoldDB" id="A0A919D9R1"/>
<comment type="caution">
    <text evidence="4">The sequence shown here is derived from an EMBL/GenBank/DDBJ whole genome shotgun (WGS) entry which is preliminary data.</text>
</comment>
<feature type="region of interest" description="Disordered" evidence="1">
    <location>
        <begin position="325"/>
        <end position="345"/>
    </location>
</feature>
<keyword evidence="5" id="KW-1185">Reference proteome</keyword>
<accession>A0A919D9R1</accession>
<dbReference type="Pfam" id="PF02470">
    <property type="entry name" value="MlaD"/>
    <property type="match status" value="1"/>
</dbReference>
<sequence length="345" mass="36188">MKRRSLAGPLAKSVVFVLVTTFATAVLALGIADTGVGVGDTVGYHARFTDTTGLTAGDSVRIAGVKVGRVDRIKVVDHRIAEVRFSVARGRPLPASVTASVKYLNLVGQRYVDLQQGAGPVDRSLAPGATIPLERTTPALDLTQLFNGFQPLFQGLSPTDVNQLAGELVQVLQGEGGTVDNLLRTVGSLTGTLAGKDQVIGEVVDNLNTVIGTVNDRESGFRDLVATLQQLVTGFAGDREPIGRSVTAISALTTSTAGLLEDGRAPLKDTIGQLGRLSANLADVTPQLENFLRQTPEKMRVIGRAASYGSWFNLYLCQATVTGVTTSDGSRPPTGITSSEARCGT</sequence>
<dbReference type="GeneID" id="95357714"/>
<evidence type="ECO:0000313" key="5">
    <source>
        <dbReference type="Proteomes" id="UP000617734"/>
    </source>
</evidence>
<dbReference type="GO" id="GO:0005576">
    <property type="term" value="C:extracellular region"/>
    <property type="evidence" value="ECO:0007669"/>
    <property type="project" value="TreeGrafter"/>
</dbReference>
<dbReference type="NCBIfam" id="TIGR00996">
    <property type="entry name" value="Mtu_fam_mce"/>
    <property type="match status" value="1"/>
</dbReference>
<evidence type="ECO:0000259" key="2">
    <source>
        <dbReference type="Pfam" id="PF02470"/>
    </source>
</evidence>
<name>A0A919D9R1_9ACTN</name>
<dbReference type="PANTHER" id="PTHR33371:SF17">
    <property type="entry name" value="MCE-FAMILY PROTEIN MCE1B"/>
    <property type="match status" value="1"/>
</dbReference>
<feature type="domain" description="Mammalian cell entry C-terminal" evidence="3">
    <location>
        <begin position="123"/>
        <end position="318"/>
    </location>
</feature>
<dbReference type="InterPro" id="IPR052336">
    <property type="entry name" value="MlaD_Phospholipid_Transporter"/>
</dbReference>
<dbReference type="EMBL" id="BNBO01000077">
    <property type="protein sequence ID" value="GHE24574.1"/>
    <property type="molecule type" value="Genomic_DNA"/>
</dbReference>
<organism evidence="4 5">
    <name type="scientific">Kitasatospora indigofera</name>
    <dbReference type="NCBI Taxonomy" id="67307"/>
    <lineage>
        <taxon>Bacteria</taxon>
        <taxon>Bacillati</taxon>
        <taxon>Actinomycetota</taxon>
        <taxon>Actinomycetes</taxon>
        <taxon>Kitasatosporales</taxon>
        <taxon>Streptomycetaceae</taxon>
        <taxon>Kitasatospora</taxon>
    </lineage>
</organism>
<dbReference type="Proteomes" id="UP000617734">
    <property type="component" value="Unassembled WGS sequence"/>
</dbReference>
<feature type="domain" description="Mce/MlaD" evidence="2">
    <location>
        <begin position="41"/>
        <end position="117"/>
    </location>
</feature>
<evidence type="ECO:0000313" key="4">
    <source>
        <dbReference type="EMBL" id="GHE24574.1"/>
    </source>
</evidence>